<reference evidence="1 6" key="1">
    <citation type="submission" date="2015-09" db="EMBL/GenBank/DDBJ databases">
        <title>Draft genome sequence of Thermus scotoductus strain K1 isolated from a geothermal spring in Nagorno-Karabakh, Armenia.</title>
        <authorList>
            <person name="Saghatelyan A."/>
            <person name="Poghosyan L."/>
            <person name="Panosyan H."/>
            <person name="Birkeland N.-K."/>
        </authorList>
    </citation>
    <scope>NUCLEOTIDE SEQUENCE [LARGE SCALE GENOMIC DNA]</scope>
    <source>
        <strain evidence="1 6">K1</strain>
    </source>
</reference>
<evidence type="ECO:0000313" key="4">
    <source>
        <dbReference type="EMBL" id="RTH33508.1"/>
    </source>
</evidence>
<evidence type="ECO:0000313" key="9">
    <source>
        <dbReference type="Proteomes" id="UP000288051"/>
    </source>
</evidence>
<evidence type="ECO:0000313" key="3">
    <source>
        <dbReference type="EMBL" id="RTH04259.1"/>
    </source>
</evidence>
<evidence type="ECO:0000313" key="10">
    <source>
        <dbReference type="Proteomes" id="UP000288082"/>
    </source>
</evidence>
<reference evidence="7 8" key="2">
    <citation type="journal article" date="2019" name="Extremophiles">
        <title>Biogeography of thermophiles and predominance of Thermus scotoductus in domestic water heaters.</title>
        <authorList>
            <person name="Wilpiszeski R.L."/>
            <person name="Zhang Z."/>
            <person name="House C.H."/>
        </authorList>
    </citation>
    <scope>NUCLEOTIDE SEQUENCE [LARGE SCALE GENOMIC DNA]</scope>
    <source>
        <strain evidence="5 8">1_S1</strain>
        <strain evidence="4 9">24_S24</strain>
        <strain evidence="2 7">32_S32</strain>
        <strain evidence="3 10">38_S38</strain>
    </source>
</reference>
<proteinExistence type="predicted"/>
<dbReference type="EMBL" id="PELR01000155">
    <property type="protein sequence ID" value="RTH03941.1"/>
    <property type="molecule type" value="Genomic_DNA"/>
</dbReference>
<name>A0A0N0IRD7_THESC</name>
<dbReference type="EMBL" id="PEMW01000110">
    <property type="protein sequence ID" value="RTI57926.1"/>
    <property type="molecule type" value="Genomic_DNA"/>
</dbReference>
<dbReference type="EMBL" id="LJJR01000006">
    <property type="protein sequence ID" value="KPD32578.1"/>
    <property type="molecule type" value="Genomic_DNA"/>
</dbReference>
<evidence type="ECO:0008006" key="11">
    <source>
        <dbReference type="Google" id="ProtNLM"/>
    </source>
</evidence>
<evidence type="ECO:0000313" key="8">
    <source>
        <dbReference type="Proteomes" id="UP000287467"/>
    </source>
</evidence>
<accession>A0A0N0IRD7</accession>
<dbReference type="Proteomes" id="UP000286910">
    <property type="component" value="Unassembled WGS sequence"/>
</dbReference>
<dbReference type="EMBL" id="PELM01000069">
    <property type="protein sequence ID" value="RTH04259.1"/>
    <property type="molecule type" value="Genomic_DNA"/>
</dbReference>
<dbReference type="Proteomes" id="UP000288051">
    <property type="component" value="Unassembled WGS sequence"/>
</dbReference>
<evidence type="ECO:0000313" key="1">
    <source>
        <dbReference type="EMBL" id="KPD32578.1"/>
    </source>
</evidence>
<organism evidence="1 6">
    <name type="scientific">Thermus scotoductus</name>
    <dbReference type="NCBI Taxonomy" id="37636"/>
    <lineage>
        <taxon>Bacteria</taxon>
        <taxon>Thermotogati</taxon>
        <taxon>Deinococcota</taxon>
        <taxon>Deinococci</taxon>
        <taxon>Thermales</taxon>
        <taxon>Thermaceae</taxon>
        <taxon>Thermus</taxon>
    </lineage>
</organism>
<dbReference type="Proteomes" id="UP000288082">
    <property type="component" value="Unassembled WGS sequence"/>
</dbReference>
<comment type="caution">
    <text evidence="1">The sequence shown here is derived from an EMBL/GenBank/DDBJ whole genome shotgun (WGS) entry which is preliminary data.</text>
</comment>
<gene>
    <name evidence="1" type="ORF">AN926_02825</name>
    <name evidence="5" type="ORF">CSW14_04310</name>
    <name evidence="4" type="ORF">CSW37_09965</name>
    <name evidence="2" type="ORF">CSW45_06110</name>
    <name evidence="3" type="ORF">CSW50_03195</name>
</gene>
<dbReference type="Proteomes" id="UP000053099">
    <property type="component" value="Unassembled WGS sequence"/>
</dbReference>
<evidence type="ECO:0000313" key="5">
    <source>
        <dbReference type="EMBL" id="RTI57926.1"/>
    </source>
</evidence>
<dbReference type="PATRIC" id="fig|37636.3.peg.2284"/>
<evidence type="ECO:0000313" key="7">
    <source>
        <dbReference type="Proteomes" id="UP000286910"/>
    </source>
</evidence>
<dbReference type="RefSeq" id="WP_015717249.1">
    <property type="nucleotide sequence ID" value="NZ_PELM01000069.1"/>
</dbReference>
<dbReference type="Proteomes" id="UP000287467">
    <property type="component" value="Unassembled WGS sequence"/>
</dbReference>
<sequence>MALDFPASPLAPALRLLEEGRDREAEALLQTSQEGLPEAERLALLGFVEARKGNLRAYRALALEAARRAQTPLTLYHLGLALPPKAGALALEEALHRFQGDPKAEARLAFALARALRGLGRLREALGYAALALARGFGPFALLEWAWLALLAEEDPPLPDLLRQVELLALEGGTGLYARFLMAHLRFLQGEEASGRAYLRKALGEAPLPALPYLAPAGVRLLGKEVLPFLLAARPWAKEPLTQALLALAEGLYREDEEGVAKTLPLLLEEVAEEAMRGLLFLGRPHPLLGELSRRGQELLWAASPSAHFQALGEPRLGGKPLPLRQAELLVLLLARKEGWRGEELALALYGEANGPALRMEVLRLRQRGLAVKSRPYRLAQALQADFLEVWGALRQGDLSGALARYRGPLLPQSQAPGVEALRAELEEALRRAVLAQGEVESLFLLAERLGEDLGVWEALLERLPSQDPRLPIAQARVERLRREWGL</sequence>
<evidence type="ECO:0000313" key="6">
    <source>
        <dbReference type="Proteomes" id="UP000053099"/>
    </source>
</evidence>
<evidence type="ECO:0000313" key="2">
    <source>
        <dbReference type="EMBL" id="RTH03941.1"/>
    </source>
</evidence>
<dbReference type="AlphaFoldDB" id="A0A0N0IRD7"/>
<protein>
    <recommendedName>
        <fullName evidence="11">Transcriptional regulator</fullName>
    </recommendedName>
</protein>
<dbReference type="EMBL" id="PELZ01000395">
    <property type="protein sequence ID" value="RTH33508.1"/>
    <property type="molecule type" value="Genomic_DNA"/>
</dbReference>